<dbReference type="Gene3D" id="3.80.10.10">
    <property type="entry name" value="Ribonuclease Inhibitor"/>
    <property type="match status" value="1"/>
</dbReference>
<accession>A0A8H2XK12</accession>
<proteinExistence type="predicted"/>
<evidence type="ECO:0000313" key="3">
    <source>
        <dbReference type="Proteomes" id="UP000663853"/>
    </source>
</evidence>
<evidence type="ECO:0000313" key="2">
    <source>
        <dbReference type="EMBL" id="CAE6427203.1"/>
    </source>
</evidence>
<protein>
    <recommendedName>
        <fullName evidence="4">F-box domain-containing protein</fullName>
    </recommendedName>
</protein>
<dbReference type="InterPro" id="IPR032675">
    <property type="entry name" value="LRR_dom_sf"/>
</dbReference>
<feature type="region of interest" description="Disordered" evidence="1">
    <location>
        <begin position="1"/>
        <end position="27"/>
    </location>
</feature>
<organism evidence="2 3">
    <name type="scientific">Rhizoctonia solani</name>
    <dbReference type="NCBI Taxonomy" id="456999"/>
    <lineage>
        <taxon>Eukaryota</taxon>
        <taxon>Fungi</taxon>
        <taxon>Dikarya</taxon>
        <taxon>Basidiomycota</taxon>
        <taxon>Agaricomycotina</taxon>
        <taxon>Agaricomycetes</taxon>
        <taxon>Cantharellales</taxon>
        <taxon>Ceratobasidiaceae</taxon>
        <taxon>Rhizoctonia</taxon>
    </lineage>
</organism>
<dbReference type="EMBL" id="CAJMXA010000347">
    <property type="protein sequence ID" value="CAE6427203.1"/>
    <property type="molecule type" value="Genomic_DNA"/>
</dbReference>
<name>A0A8H2XK12_9AGAM</name>
<gene>
    <name evidence="2" type="ORF">RDB_LOCUS19396</name>
</gene>
<reference evidence="2" key="1">
    <citation type="submission" date="2021-01" db="EMBL/GenBank/DDBJ databases">
        <authorList>
            <person name="Kaushik A."/>
        </authorList>
    </citation>
    <scope>NUCLEOTIDE SEQUENCE</scope>
    <source>
        <strain evidence="2">AG6-10EEA</strain>
    </source>
</reference>
<comment type="caution">
    <text evidence="2">The sequence shown here is derived from an EMBL/GenBank/DDBJ whole genome shotgun (WGS) entry which is preliminary data.</text>
</comment>
<evidence type="ECO:0008006" key="4">
    <source>
        <dbReference type="Google" id="ProtNLM"/>
    </source>
</evidence>
<sequence>MSTEAHKPSHPDSVRKNNQALLGRNKKDESAVNRLPAEILSSIMLIGIEYDQKIWRWESRDVRSQQIASHVCRHWRNVAINTPMLWTFIHIISTAPDEHTSLYLTRAGSVTLLDIAIDLIVSFDTYERPRLEGVTESFESLQPEVDSHEHLEEFERILHTLDTQGAKTSRWRSLLVRTGDIDSRKLSGLIACIGESPAHSLQQLRFDYHPKNHSRGSLGVARSNYLVPENPCAFLASLSSSLRCLELVFPYQYPFGSNWAFTKLKELTILSRFLGPVELSTLLSSNPQLESLCIGDGDQPSGPFTSLRQWRHSSPQQTEAPSLRSLSIHIHNDIDARWVLNMLGTFKATGLRRFALAYGNNLAIRRLLTDSRGDPLYPSIQSLDVSAFMCDIRQCIELISSFPQITHLVMREQQLLLMNEALWVLPPLEFLGVIDVTVQAKALESFLSIQTDAGSPPIKEVEVRGCRLKLRTGSPRFRGSTASAALAAYDYYYRDEDKIIGDFQSLERRSASSSKLR</sequence>
<dbReference type="Proteomes" id="UP000663853">
    <property type="component" value="Unassembled WGS sequence"/>
</dbReference>
<evidence type="ECO:0000256" key="1">
    <source>
        <dbReference type="SAM" id="MobiDB-lite"/>
    </source>
</evidence>
<dbReference type="AlphaFoldDB" id="A0A8H2XK12"/>
<feature type="compositionally biased region" description="Basic and acidic residues" evidence="1">
    <location>
        <begin position="1"/>
        <end position="15"/>
    </location>
</feature>
<dbReference type="Gene3D" id="1.20.1280.50">
    <property type="match status" value="1"/>
</dbReference>
<dbReference type="SUPFAM" id="SSF52047">
    <property type="entry name" value="RNI-like"/>
    <property type="match status" value="1"/>
</dbReference>